<keyword evidence="1" id="KW-0175">Coiled coil</keyword>
<dbReference type="AlphaFoldDB" id="A0AAD7FYW1"/>
<sequence>MSSGSGQPSSRPSTTTDPWACRPSLSYLDRLSFGCCTILLYGGAGNTRDDSVRLHTLHTLSRQRTLSRDETNEMNNLTSLLQDAADSRAHIDELENAVVPRLMELLRTLFQKKILIRFRDAWTDSIVKFVAAQILPRQPPRTQHYIKYRNPFDQNDTRLLDRTDFDNSAKRRFQGLDPDEEAALRQKAVDCDRLTEELEAVKLQLRNVKRKLDTTETQLGMAQNDYQRAIQNRKSIANDSRAFRFQEDSDATDPFTTDDRDAHYEQGKADGKKEMAKALEEVEKLKALVAALKEQQDRLDKDLQQLNDERISLKKQTKYSDDLKANLEDMFRAYDKLLLEKTELEKQLDGATQSRSAAQSQCEELEKQVQDQQAQLEKEKTATATLESERNKLKEELVARIDEAQVSTLDLKSKLTAAEGSASEAQTRCGTLEKQVQDQQAQLEKEKTATATLESERNKLKEELVARIDEAQVSTLDLKSKLTAAEGSASEAQTRCGTLEKQVQDQQAQLEKEKTATATLESERNKLKEELVARINEEQVSALDLKSKLEEQVQKQKEELSELEGQLDKIKATLDAANSSAATLQTSLTQEQTLRDELQRQLTELLQISPSTTEDVLLFAGVNNSSEMSEIQDPEQLHHGAAMDETLSQRFVSPPLGPSFDDGGNTPAPVFGAGVADPQPQSWPEMLPMPSTSRSTGYLSSLEDTRARKRHKVEVESPSGGFRFVAENKYSCSSYSNAPPPKIGEFSFEFAMVQPQLTPLPVAKATPLPPPLGAPTSVPNPPPSYASWRVFYSQNRLSGFADAQCKKAGNKRTKAMKICSQCINKNIPCINPEPSPGAKAAAMPACIGCLDANKTKCTGRTENSRITLEHYPYDQQTLEAVSQLHNAAVDRGQSPGQWFGDIA</sequence>
<gene>
    <name evidence="2" type="ORF">FB45DRAFT_1017858</name>
</gene>
<evidence type="ECO:0000313" key="3">
    <source>
        <dbReference type="Proteomes" id="UP001221142"/>
    </source>
</evidence>
<feature type="coiled-coil region" evidence="1">
    <location>
        <begin position="184"/>
        <end position="225"/>
    </location>
</feature>
<evidence type="ECO:0000313" key="2">
    <source>
        <dbReference type="EMBL" id="KAJ7650473.1"/>
    </source>
</evidence>
<feature type="coiled-coil region" evidence="1">
    <location>
        <begin position="268"/>
        <end position="396"/>
    </location>
</feature>
<dbReference type="EMBL" id="JARKIF010000001">
    <property type="protein sequence ID" value="KAJ7650473.1"/>
    <property type="molecule type" value="Genomic_DNA"/>
</dbReference>
<dbReference type="PANTHER" id="PTHR23159:SF31">
    <property type="entry name" value="CENTROSOME-ASSOCIATED PROTEIN CEP250 ISOFORM X1"/>
    <property type="match status" value="1"/>
</dbReference>
<feature type="coiled-coil region" evidence="1">
    <location>
        <begin position="489"/>
        <end position="608"/>
    </location>
</feature>
<keyword evidence="3" id="KW-1185">Reference proteome</keyword>
<protein>
    <submittedName>
        <fullName evidence="2">Uncharacterized protein</fullName>
    </submittedName>
</protein>
<comment type="caution">
    <text evidence="2">The sequence shown here is derived from an EMBL/GenBank/DDBJ whole genome shotgun (WGS) entry which is preliminary data.</text>
</comment>
<dbReference type="Proteomes" id="UP001221142">
    <property type="component" value="Unassembled WGS sequence"/>
</dbReference>
<evidence type="ECO:0000256" key="1">
    <source>
        <dbReference type="SAM" id="Coils"/>
    </source>
</evidence>
<name>A0AAD7FYW1_9AGAR</name>
<reference evidence="2" key="1">
    <citation type="submission" date="2023-03" db="EMBL/GenBank/DDBJ databases">
        <title>Massive genome expansion in bonnet fungi (Mycena s.s.) driven by repeated elements and novel gene families across ecological guilds.</title>
        <authorList>
            <consortium name="Lawrence Berkeley National Laboratory"/>
            <person name="Harder C.B."/>
            <person name="Miyauchi S."/>
            <person name="Viragh M."/>
            <person name="Kuo A."/>
            <person name="Thoen E."/>
            <person name="Andreopoulos B."/>
            <person name="Lu D."/>
            <person name="Skrede I."/>
            <person name="Drula E."/>
            <person name="Henrissat B."/>
            <person name="Morin E."/>
            <person name="Kohler A."/>
            <person name="Barry K."/>
            <person name="LaButti K."/>
            <person name="Morin E."/>
            <person name="Salamov A."/>
            <person name="Lipzen A."/>
            <person name="Mereny Z."/>
            <person name="Hegedus B."/>
            <person name="Baldrian P."/>
            <person name="Stursova M."/>
            <person name="Weitz H."/>
            <person name="Taylor A."/>
            <person name="Grigoriev I.V."/>
            <person name="Nagy L.G."/>
            <person name="Martin F."/>
            <person name="Kauserud H."/>
        </authorList>
    </citation>
    <scope>NUCLEOTIDE SEQUENCE</scope>
    <source>
        <strain evidence="2">9284</strain>
    </source>
</reference>
<accession>A0AAD7FYW1</accession>
<organism evidence="2 3">
    <name type="scientific">Roridomyces roridus</name>
    <dbReference type="NCBI Taxonomy" id="1738132"/>
    <lineage>
        <taxon>Eukaryota</taxon>
        <taxon>Fungi</taxon>
        <taxon>Dikarya</taxon>
        <taxon>Basidiomycota</taxon>
        <taxon>Agaricomycotina</taxon>
        <taxon>Agaricomycetes</taxon>
        <taxon>Agaricomycetidae</taxon>
        <taxon>Agaricales</taxon>
        <taxon>Marasmiineae</taxon>
        <taxon>Mycenaceae</taxon>
        <taxon>Roridomyces</taxon>
    </lineage>
</organism>
<proteinExistence type="predicted"/>
<feature type="coiled-coil region" evidence="1">
    <location>
        <begin position="422"/>
        <end position="463"/>
    </location>
</feature>
<dbReference type="PANTHER" id="PTHR23159">
    <property type="entry name" value="CENTROSOMAL PROTEIN 2"/>
    <property type="match status" value="1"/>
</dbReference>